<dbReference type="Gene3D" id="3.30.2310.20">
    <property type="entry name" value="RelE-like"/>
    <property type="match status" value="1"/>
</dbReference>
<reference evidence="3 4" key="1">
    <citation type="submission" date="2020-01" db="EMBL/GenBank/DDBJ databases">
        <title>Novel species isolated from a subtropical stream in China.</title>
        <authorList>
            <person name="Lu H."/>
        </authorList>
    </citation>
    <scope>NUCLEOTIDE SEQUENCE [LARGE SCALE GENOMIC DNA]</scope>
    <source>
        <strain evidence="3 4">FT82W</strain>
    </source>
</reference>
<dbReference type="InterPro" id="IPR007712">
    <property type="entry name" value="RelE/ParE_toxin"/>
</dbReference>
<dbReference type="InterPro" id="IPR051803">
    <property type="entry name" value="TA_system_RelE-like_toxin"/>
</dbReference>
<proteinExistence type="inferred from homology"/>
<dbReference type="PANTHER" id="PTHR33755">
    <property type="entry name" value="TOXIN PARE1-RELATED"/>
    <property type="match status" value="1"/>
</dbReference>
<dbReference type="Proteomes" id="UP000470302">
    <property type="component" value="Unassembled WGS sequence"/>
</dbReference>
<dbReference type="EMBL" id="WWCW01000168">
    <property type="protein sequence ID" value="MYM91126.1"/>
    <property type="molecule type" value="Genomic_DNA"/>
</dbReference>
<comment type="similarity">
    <text evidence="1">Belongs to the RelE toxin family.</text>
</comment>
<dbReference type="InterPro" id="IPR035093">
    <property type="entry name" value="RelE/ParE_toxin_dom_sf"/>
</dbReference>
<protein>
    <submittedName>
        <fullName evidence="3">Type II toxin-antitoxin system RelE/ParE family toxin</fullName>
    </submittedName>
</protein>
<keyword evidence="2" id="KW-1277">Toxin-antitoxin system</keyword>
<evidence type="ECO:0000313" key="4">
    <source>
        <dbReference type="Proteomes" id="UP000470302"/>
    </source>
</evidence>
<dbReference type="AlphaFoldDB" id="A0A845GD51"/>
<evidence type="ECO:0000313" key="3">
    <source>
        <dbReference type="EMBL" id="MYM91126.1"/>
    </source>
</evidence>
<evidence type="ECO:0000256" key="1">
    <source>
        <dbReference type="ARBA" id="ARBA00006226"/>
    </source>
</evidence>
<name>A0A845GD51_9BURK</name>
<comment type="caution">
    <text evidence="3">The sequence shown here is derived from an EMBL/GenBank/DDBJ whole genome shotgun (WGS) entry which is preliminary data.</text>
</comment>
<evidence type="ECO:0000256" key="2">
    <source>
        <dbReference type="ARBA" id="ARBA00022649"/>
    </source>
</evidence>
<sequence length="99" mass="11175">MKLVIVPPALAELQDAADHYALQGGIKLGADFVAEFERVANLLLTIPQLGSPAHGARRYFMSKFPYCVIYQVIPDEVRILAVAHQRRRPGYWRGRNTKI</sequence>
<organism evidence="3 4">
    <name type="scientific">Duganella vulcania</name>
    <dbReference type="NCBI Taxonomy" id="2692166"/>
    <lineage>
        <taxon>Bacteria</taxon>
        <taxon>Pseudomonadati</taxon>
        <taxon>Pseudomonadota</taxon>
        <taxon>Betaproteobacteria</taxon>
        <taxon>Burkholderiales</taxon>
        <taxon>Oxalobacteraceae</taxon>
        <taxon>Telluria group</taxon>
        <taxon>Duganella</taxon>
    </lineage>
</organism>
<dbReference type="Pfam" id="PF05016">
    <property type="entry name" value="ParE_toxin"/>
    <property type="match status" value="1"/>
</dbReference>
<dbReference type="PANTHER" id="PTHR33755:SF8">
    <property type="entry name" value="TOXIN PARE2"/>
    <property type="match status" value="1"/>
</dbReference>
<gene>
    <name evidence="3" type="ORF">GTP91_28625</name>
</gene>
<dbReference type="RefSeq" id="WP_161099813.1">
    <property type="nucleotide sequence ID" value="NZ_WWCW01000168.1"/>
</dbReference>
<accession>A0A845GD51</accession>